<gene>
    <name evidence="9" type="ORF">EEJ42_40400</name>
</gene>
<evidence type="ECO:0000259" key="8">
    <source>
        <dbReference type="Pfam" id="PF02687"/>
    </source>
</evidence>
<dbReference type="Pfam" id="PF02687">
    <property type="entry name" value="FtsX"/>
    <property type="match status" value="2"/>
</dbReference>
<organism evidence="9 10">
    <name type="scientific">Streptomyces botrytidirepellens</name>
    <dbReference type="NCBI Taxonomy" id="2486417"/>
    <lineage>
        <taxon>Bacteria</taxon>
        <taxon>Bacillati</taxon>
        <taxon>Actinomycetota</taxon>
        <taxon>Actinomycetes</taxon>
        <taxon>Kitasatosporales</taxon>
        <taxon>Streptomycetaceae</taxon>
        <taxon>Streptomyces</taxon>
    </lineage>
</organism>
<dbReference type="GO" id="GO:0044874">
    <property type="term" value="P:lipoprotein localization to outer membrane"/>
    <property type="evidence" value="ECO:0007669"/>
    <property type="project" value="TreeGrafter"/>
</dbReference>
<feature type="transmembrane region" description="Helical" evidence="7">
    <location>
        <begin position="330"/>
        <end position="352"/>
    </location>
</feature>
<dbReference type="GO" id="GO:0098797">
    <property type="term" value="C:plasma membrane protein complex"/>
    <property type="evidence" value="ECO:0007669"/>
    <property type="project" value="TreeGrafter"/>
</dbReference>
<dbReference type="PROSITE" id="PS51257">
    <property type="entry name" value="PROKAR_LIPOPROTEIN"/>
    <property type="match status" value="1"/>
</dbReference>
<feature type="transmembrane region" description="Helical" evidence="7">
    <location>
        <begin position="778"/>
        <end position="803"/>
    </location>
</feature>
<dbReference type="InterPro" id="IPR051447">
    <property type="entry name" value="Lipoprotein-release_system"/>
</dbReference>
<feature type="domain" description="ABC3 transporter permease C-terminal" evidence="8">
    <location>
        <begin position="734"/>
        <end position="845"/>
    </location>
</feature>
<comment type="similarity">
    <text evidence="2">Belongs to the ABC-4 integral membrane protein family. LolC/E subfamily.</text>
</comment>
<proteinExistence type="inferred from homology"/>
<keyword evidence="5 7" id="KW-1133">Transmembrane helix</keyword>
<comment type="subcellular location">
    <subcellularLocation>
        <location evidence="1">Cell membrane</location>
        <topology evidence="1">Multi-pass membrane protein</topology>
    </subcellularLocation>
</comment>
<sequence>MLRLALGGIRHHRYGFIGALCASALAAMLLAACGVLIESGLRAVPETDRFGATAAVVRMDPDLVVRTGSGQNVDHEHYPLDQPPRMSRKAVDAVRAVDGVGRVVADTPFYAQAVGPEGVPLAGPEDGPAQGHAWEAAALTPFTLRSGQAPGADDEVAVDASVAARARLKAGDTVRVVTDSGTQRFRVSGVAAPGGRDGLPDQSALFFSAATAERLSRSGGEAAALGVFPAKGVDADELAGRLKDKLDEPGTNVLTGDARAEAGAPETTQQLDDATLLFGPMAGFGGFLAVFVLGGTIALGVLQRTHEIALLRAVGATPWQVRRVVTWETVLAACLGLVPGFALAVPLATVVLGTLRDRGSVPSAYELVVGPVPFLIAAAATLLLALLAGVFAAGRVARIRAADALQEAAAPRRIMPVTRLLLALVALGGGIALFLATQHIGGEVGVAFQYLVVMLLMGAAVLLGPLLTRVLEPPLGALVSWIGATGQLAHANSRTSVRRVASVASALMLTTTMACTVLLVTGSLNRITAEQTDRRTRADVVLLPRDAPGLPPDVVAAARRLPGAEAVAATRSTTFVSYVLGTPDVLGAQALDPAAAAKVLDLGLREGSLTSLAKDGTVAVSRTHAKEHSLHVGDRLRGWLGDGTKVSLTVGAVFDRPLGLGDVLLSDRYLASHMHQKLDNSVLVRAKSGEEKRLREAAAALVRDHPTAKVTDVGEYASATRTALAQNTTGTYLVLSVLVMFTAVSVVNGLLMGTAERAREFALLRLLGASRGQISRMLYLETFIAVLIGAAVGTAIACAGLAGANGALTGSMEFSIPPGGYTLVLAGVAALALVSTALPAALALRNRADGVLPAA</sequence>
<evidence type="ECO:0000256" key="4">
    <source>
        <dbReference type="ARBA" id="ARBA00022692"/>
    </source>
</evidence>
<evidence type="ECO:0000256" key="2">
    <source>
        <dbReference type="ARBA" id="ARBA00005236"/>
    </source>
</evidence>
<evidence type="ECO:0000256" key="7">
    <source>
        <dbReference type="SAM" id="Phobius"/>
    </source>
</evidence>
<keyword evidence="10" id="KW-1185">Reference proteome</keyword>
<name>A0A3M8TDQ3_9ACTN</name>
<evidence type="ECO:0000256" key="3">
    <source>
        <dbReference type="ARBA" id="ARBA00022475"/>
    </source>
</evidence>
<evidence type="ECO:0000256" key="6">
    <source>
        <dbReference type="ARBA" id="ARBA00023136"/>
    </source>
</evidence>
<feature type="transmembrane region" description="Helical" evidence="7">
    <location>
        <begin position="372"/>
        <end position="393"/>
    </location>
</feature>
<accession>A0A3M8TDQ3</accession>
<dbReference type="Proteomes" id="UP000275401">
    <property type="component" value="Unassembled WGS sequence"/>
</dbReference>
<dbReference type="PANTHER" id="PTHR30489">
    <property type="entry name" value="LIPOPROTEIN-RELEASING SYSTEM TRANSMEMBRANE PROTEIN LOLE"/>
    <property type="match status" value="1"/>
</dbReference>
<protein>
    <submittedName>
        <fullName evidence="9">ABC transporter permease</fullName>
    </submittedName>
</protein>
<keyword evidence="3" id="KW-1003">Cell membrane</keyword>
<evidence type="ECO:0000313" key="10">
    <source>
        <dbReference type="Proteomes" id="UP000275401"/>
    </source>
</evidence>
<comment type="caution">
    <text evidence="9">The sequence shown here is derived from an EMBL/GenBank/DDBJ whole genome shotgun (WGS) entry which is preliminary data.</text>
</comment>
<evidence type="ECO:0000256" key="1">
    <source>
        <dbReference type="ARBA" id="ARBA00004651"/>
    </source>
</evidence>
<dbReference type="InterPro" id="IPR003838">
    <property type="entry name" value="ABC3_permease_C"/>
</dbReference>
<dbReference type="AlphaFoldDB" id="A0A3M8TDQ3"/>
<reference evidence="9 10" key="1">
    <citation type="submission" date="2018-11" db="EMBL/GenBank/DDBJ databases">
        <title>The Potential of Streptomyces as Biocontrol Agents against the Tomato grey mould, Botrytis cinerea (Gray mold) Frontiers in Microbiology.</title>
        <authorList>
            <person name="Li D."/>
        </authorList>
    </citation>
    <scope>NUCLEOTIDE SEQUENCE [LARGE SCALE GENOMIC DNA]</scope>
    <source>
        <strain evidence="9 10">NEAU-LD23</strain>
    </source>
</reference>
<dbReference type="EMBL" id="RIBZ01000790">
    <property type="protein sequence ID" value="RNF91578.1"/>
    <property type="molecule type" value="Genomic_DNA"/>
</dbReference>
<keyword evidence="6 7" id="KW-0472">Membrane</keyword>
<dbReference type="PANTHER" id="PTHR30489:SF0">
    <property type="entry name" value="LIPOPROTEIN-RELEASING SYSTEM TRANSMEMBRANE PROTEIN LOLE"/>
    <property type="match status" value="1"/>
</dbReference>
<dbReference type="RefSeq" id="WP_123107127.1">
    <property type="nucleotide sequence ID" value="NZ_RIBZ01000790.1"/>
</dbReference>
<evidence type="ECO:0000313" key="9">
    <source>
        <dbReference type="EMBL" id="RNF91578.1"/>
    </source>
</evidence>
<feature type="transmembrane region" description="Helical" evidence="7">
    <location>
        <begin position="420"/>
        <end position="441"/>
    </location>
</feature>
<evidence type="ECO:0000256" key="5">
    <source>
        <dbReference type="ARBA" id="ARBA00022989"/>
    </source>
</evidence>
<feature type="transmembrane region" description="Helical" evidence="7">
    <location>
        <begin position="447"/>
        <end position="467"/>
    </location>
</feature>
<feature type="domain" description="ABC3 transporter permease C-terminal" evidence="8">
    <location>
        <begin position="283"/>
        <end position="399"/>
    </location>
</feature>
<feature type="transmembrane region" description="Helical" evidence="7">
    <location>
        <begin position="277"/>
        <end position="302"/>
    </location>
</feature>
<keyword evidence="4 7" id="KW-0812">Transmembrane</keyword>
<feature type="transmembrane region" description="Helical" evidence="7">
    <location>
        <begin position="730"/>
        <end position="751"/>
    </location>
</feature>
<feature type="transmembrane region" description="Helical" evidence="7">
    <location>
        <begin position="823"/>
        <end position="844"/>
    </location>
</feature>
<feature type="transmembrane region" description="Helical" evidence="7">
    <location>
        <begin position="500"/>
        <end position="524"/>
    </location>
</feature>